<dbReference type="PANTHER" id="PTHR42915">
    <property type="entry name" value="HYPOTHETICAL 460 KDA PROTEIN IN FEUA-SIGW INTERGENIC REGION [PRECURSOR]"/>
    <property type="match status" value="1"/>
</dbReference>
<evidence type="ECO:0000313" key="5">
    <source>
        <dbReference type="Proteomes" id="UP000587477"/>
    </source>
</evidence>
<dbReference type="InterPro" id="IPR048502">
    <property type="entry name" value="NamZ_N"/>
</dbReference>
<dbReference type="GO" id="GO:0033922">
    <property type="term" value="F:peptidoglycan beta-N-acetylmuramidase activity"/>
    <property type="evidence" value="ECO:0007669"/>
    <property type="project" value="InterPro"/>
</dbReference>
<dbReference type="InterPro" id="IPR048503">
    <property type="entry name" value="NamZ_C"/>
</dbReference>
<dbReference type="PIRSF" id="PIRSF016719">
    <property type="entry name" value="UCP016719"/>
    <property type="match status" value="1"/>
</dbReference>
<dbReference type="PANTHER" id="PTHR42915:SF1">
    <property type="entry name" value="PEPTIDOGLYCAN BETA-N-ACETYLMURAMIDASE NAMZ"/>
    <property type="match status" value="1"/>
</dbReference>
<evidence type="ECO:0000256" key="1">
    <source>
        <dbReference type="SAM" id="SignalP"/>
    </source>
</evidence>
<feature type="chain" id="PRO_5041165569" evidence="1">
    <location>
        <begin position="24"/>
        <end position="414"/>
    </location>
</feature>
<dbReference type="EMBL" id="CP063687">
    <property type="protein sequence ID" value="QOY26511.1"/>
    <property type="molecule type" value="Genomic_DNA"/>
</dbReference>
<dbReference type="AlphaFoldDB" id="A0A411A229"/>
<dbReference type="Pfam" id="PF07075">
    <property type="entry name" value="NamZ_N"/>
    <property type="match status" value="1"/>
</dbReference>
<sequence>MKKQTAALLAGLVVISAMTAVSAASDRNLHTAKKPSIQTGIDRLLKDYKQELKGKRVGLITNPTGVNNSLKSSVDVLYEAPDIQLTALFGPEHGVRGDAQAGDKVTSYIDEKTGLPVYSLYGETRKPTPDMLKDTDVLIFDIQDVGTRYYTYIYTMAYAMEAAKEKGIPFYVLDRPNPQGGRNPDGPVLEPDYASFVGLYPIPLKHGMTIGELALLFNKEFHIGADLTVVKMKRWKRTMTIEDTGLPFVLPSPNIPTPDSIFAYSATGLIEGTNVSEGRGTTKPFELIGAPYMKSTELEERLNSLKLPGVTFRAASFIPSFSKHQGKLCHGVQVYVTNRNTFEAAKTGLSILKTMHDLYPNDFSFLPTGSFDKLIGNGWVRKKIEKGASIEDITGTYQRRLDQFKTLRKQYLIY</sequence>
<dbReference type="RefSeq" id="WP_017419292.1">
    <property type="nucleotide sequence ID" value="NZ_BDDG01000008.1"/>
</dbReference>
<gene>
    <name evidence="4" type="ORF">BACVE_001479</name>
</gene>
<dbReference type="Gene3D" id="3.40.50.12170">
    <property type="entry name" value="Uncharacterised protein PF07075, DUF1343"/>
    <property type="match status" value="1"/>
</dbReference>
<reference evidence="5" key="1">
    <citation type="submission" date="2020-10" db="EMBL/GenBank/DDBJ databases">
        <title>Complete genome sequence of Bacillus velezensis NST6.</title>
        <authorList>
            <person name="Choi J."/>
        </authorList>
    </citation>
    <scope>NUCLEOTIDE SEQUENCE [LARGE SCALE GENOMIC DNA]</scope>
    <source>
        <strain evidence="5">NST6</strain>
    </source>
</reference>
<dbReference type="Gene3D" id="3.90.1150.140">
    <property type="match status" value="1"/>
</dbReference>
<feature type="signal peptide" evidence="1">
    <location>
        <begin position="1"/>
        <end position="23"/>
    </location>
</feature>
<organism evidence="4 5">
    <name type="scientific">Bacillus velezensis</name>
    <dbReference type="NCBI Taxonomy" id="492670"/>
    <lineage>
        <taxon>Bacteria</taxon>
        <taxon>Bacillati</taxon>
        <taxon>Bacillota</taxon>
        <taxon>Bacilli</taxon>
        <taxon>Bacillales</taxon>
        <taxon>Bacillaceae</taxon>
        <taxon>Bacillus</taxon>
        <taxon>Bacillus amyloliquefaciens group</taxon>
    </lineage>
</organism>
<dbReference type="Proteomes" id="UP000587477">
    <property type="component" value="Chromosome"/>
</dbReference>
<dbReference type="InterPro" id="IPR008302">
    <property type="entry name" value="NamZ"/>
</dbReference>
<evidence type="ECO:0000259" key="3">
    <source>
        <dbReference type="Pfam" id="PF20732"/>
    </source>
</evidence>
<protein>
    <submittedName>
        <fullName evidence="4">Uncharacterized protein</fullName>
    </submittedName>
</protein>
<keyword evidence="1" id="KW-0732">Signal</keyword>
<evidence type="ECO:0000259" key="2">
    <source>
        <dbReference type="Pfam" id="PF07075"/>
    </source>
</evidence>
<evidence type="ECO:0000313" key="4">
    <source>
        <dbReference type="EMBL" id="QOY26511.1"/>
    </source>
</evidence>
<proteinExistence type="predicted"/>
<name>A0A411A229_BACVE</name>
<feature type="domain" description="Peptidoglycan beta-N-acetylmuramidase NamZ N-terminal" evidence="2">
    <location>
        <begin position="57"/>
        <end position="258"/>
    </location>
</feature>
<dbReference type="Pfam" id="PF20732">
    <property type="entry name" value="NamZ_C"/>
    <property type="match status" value="1"/>
</dbReference>
<accession>A0A411A229</accession>
<feature type="domain" description="Peptidoglycan beta-N-acetylmuramidase NamZ C-terminal" evidence="3">
    <location>
        <begin position="263"/>
        <end position="414"/>
    </location>
</feature>